<dbReference type="GO" id="GO:0034587">
    <property type="term" value="P:piRNA processing"/>
    <property type="evidence" value="ECO:0007669"/>
    <property type="project" value="TreeGrafter"/>
</dbReference>
<evidence type="ECO:0000313" key="2">
    <source>
        <dbReference type="Ensembl" id="ENSLLEP00000012359.1"/>
    </source>
</evidence>
<dbReference type="InterPro" id="IPR002123">
    <property type="entry name" value="Plipid/glycerol_acylTrfase"/>
</dbReference>
<dbReference type="GO" id="GO:0008654">
    <property type="term" value="P:phospholipid biosynthetic process"/>
    <property type="evidence" value="ECO:0007669"/>
    <property type="project" value="TreeGrafter"/>
</dbReference>
<dbReference type="AlphaFoldDB" id="A0A8C5MIC0"/>
<reference evidence="2" key="2">
    <citation type="submission" date="2025-09" db="UniProtKB">
        <authorList>
            <consortium name="Ensembl"/>
        </authorList>
    </citation>
    <scope>IDENTIFICATION</scope>
</reference>
<dbReference type="OrthoDB" id="5962536at2759"/>
<dbReference type="PANTHER" id="PTHR12563:SF15">
    <property type="entry name" value="GLYCEROL-3-PHOSPHATE ACYLTRANSFERASE 2, MITOCHONDRIAL"/>
    <property type="match status" value="1"/>
</dbReference>
<evidence type="ECO:0000313" key="3">
    <source>
        <dbReference type="Proteomes" id="UP000694569"/>
    </source>
</evidence>
<dbReference type="Pfam" id="PF01553">
    <property type="entry name" value="Acyltransferase"/>
    <property type="match status" value="1"/>
</dbReference>
<dbReference type="SMART" id="SM00563">
    <property type="entry name" value="PlsC"/>
    <property type="match status" value="1"/>
</dbReference>
<keyword evidence="3" id="KW-1185">Reference proteome</keyword>
<dbReference type="GO" id="GO:0031966">
    <property type="term" value="C:mitochondrial membrane"/>
    <property type="evidence" value="ECO:0007669"/>
    <property type="project" value="TreeGrafter"/>
</dbReference>
<accession>A0A8C5MIC0</accession>
<dbReference type="GO" id="GO:0006631">
    <property type="term" value="P:fatty acid metabolic process"/>
    <property type="evidence" value="ECO:0007669"/>
    <property type="project" value="TreeGrafter"/>
</dbReference>
<dbReference type="GeneTree" id="ENSGT00520000055570"/>
<reference evidence="2" key="1">
    <citation type="submission" date="2025-08" db="UniProtKB">
        <authorList>
            <consortium name="Ensembl"/>
        </authorList>
    </citation>
    <scope>IDENTIFICATION</scope>
</reference>
<sequence>MMHLSSTNSFFFSSSSLLMPPFHTLPASQTYSSRLNLLINDSSKQGEVQECAEKDSNRRDLSHVMMEIKSPIPQRSTKAMTTTRIWSSGVGIKIETIAPFQGNYRPLVGQPCQICTPKSMETFFYKRYNRMAFRNALHITEEDTRFRGWLVRRLSCFLFVLESPLDKDLSADLPVKIFKHPGVQLAITQDLAMEDHLNHTKPTSIQSSCNSKYRMEIGRILGQIHKFLSPSLFRFSHWLVLKLLRALFLNLQFHCGQVATVREASKACPECPVVFLCTHPSWLDSLLLPFLLFSQNLKVPRVAWDLADCSLFLRALLQRLGVVFLPTDQGPLSNAVLSAYVGTLLAEGHSLLIFLESPASHGSRSLSAVGCEWVRHVFRALQSKIVPDILIVPVGISYDCRPEDGVFGGKTLLSGICRDFLCVLCPWFTTLGCIRVDFAQPISFQEYIFSYQWRRMAPPPSLKETLLPFILGYRYKMYDESALEMVSCTVVDQEQAFVDGFILHSLRAAVSCSAIMPSHIMAALVLHRYRDGVSISRLLTDFSLLTEDILLHGFDVGFSGQRWDLVRHSLQVLRRSVSLYCTPTNDTYVLSRGSRDSVLSLGHHSAALLPVLLHEAIGACALHALLCQLPALGLAEIYLGHDELLDKLLCLCILLPRTFLLQPPCRSPVIMCQEILDKLIQCGLLVAHEDPSAPPVCDIGRNPFADVLKWKVIDEFNDSDSDHEEEGVKRYYKIGHSGCNADLFIFLCHLLNPVLMIYGRAALFLEEYEVCGQDTVTGYVNMLHLYLQRKAKEDGSFDGATDWNKSRSPDIAKPTDVSLLIDIVRCFTGNNASFAPGSPFKTTFVILHELVLEHICP</sequence>
<feature type="domain" description="Phospholipid/glycerol acyltransferase" evidence="1">
    <location>
        <begin position="273"/>
        <end position="399"/>
    </location>
</feature>
<organism evidence="2 3">
    <name type="scientific">Leptobrachium leishanense</name>
    <name type="common">Leishan spiny toad</name>
    <dbReference type="NCBI Taxonomy" id="445787"/>
    <lineage>
        <taxon>Eukaryota</taxon>
        <taxon>Metazoa</taxon>
        <taxon>Chordata</taxon>
        <taxon>Craniata</taxon>
        <taxon>Vertebrata</taxon>
        <taxon>Euteleostomi</taxon>
        <taxon>Amphibia</taxon>
        <taxon>Batrachia</taxon>
        <taxon>Anura</taxon>
        <taxon>Pelobatoidea</taxon>
        <taxon>Megophryidae</taxon>
        <taxon>Leptobrachium</taxon>
    </lineage>
</organism>
<dbReference type="GO" id="GO:0004366">
    <property type="term" value="F:glycerol-3-phosphate O-acyltransferase activity"/>
    <property type="evidence" value="ECO:0007669"/>
    <property type="project" value="TreeGrafter"/>
</dbReference>
<name>A0A8C5MIC0_9ANUR</name>
<protein>
    <submittedName>
        <fullName evidence="2">Glycerol-3-phosphate acyltransferase 2, mitochondrial</fullName>
    </submittedName>
</protein>
<dbReference type="InterPro" id="IPR045520">
    <property type="entry name" value="GPAT/DHAPAT_C"/>
</dbReference>
<dbReference type="GO" id="GO:0019432">
    <property type="term" value="P:triglyceride biosynthetic process"/>
    <property type="evidence" value="ECO:0007669"/>
    <property type="project" value="TreeGrafter"/>
</dbReference>
<dbReference type="SUPFAM" id="SSF69593">
    <property type="entry name" value="Glycerol-3-phosphate (1)-acyltransferase"/>
    <property type="match status" value="1"/>
</dbReference>
<evidence type="ECO:0000259" key="1">
    <source>
        <dbReference type="SMART" id="SM00563"/>
    </source>
</evidence>
<dbReference type="GO" id="GO:0006072">
    <property type="term" value="P:glycerol-3-phosphate metabolic process"/>
    <property type="evidence" value="ECO:0007669"/>
    <property type="project" value="TreeGrafter"/>
</dbReference>
<dbReference type="Ensembl" id="ENSLLET00000012845.1">
    <property type="protein sequence ID" value="ENSLLEP00000012359.1"/>
    <property type="gene ID" value="ENSLLEG00000007728.1"/>
</dbReference>
<dbReference type="InterPro" id="IPR022284">
    <property type="entry name" value="GPAT/DHAPAT"/>
</dbReference>
<dbReference type="Pfam" id="PF19277">
    <property type="entry name" value="GPAT_C"/>
    <property type="match status" value="1"/>
</dbReference>
<gene>
    <name evidence="2" type="primary">GPAT2</name>
</gene>
<dbReference type="Proteomes" id="UP000694569">
    <property type="component" value="Unplaced"/>
</dbReference>
<dbReference type="PANTHER" id="PTHR12563">
    <property type="entry name" value="GLYCEROL-3-PHOSPHATE ACYLTRANSFERASE"/>
    <property type="match status" value="1"/>
</dbReference>
<proteinExistence type="predicted"/>